<reference evidence="2" key="1">
    <citation type="journal article" date="2019" name="Sci. Rep.">
        <title>Draft genome of Tanacetum cinerariifolium, the natural source of mosquito coil.</title>
        <authorList>
            <person name="Yamashiro T."/>
            <person name="Shiraishi A."/>
            <person name="Satake H."/>
            <person name="Nakayama K."/>
        </authorList>
    </citation>
    <scope>NUCLEOTIDE SEQUENCE</scope>
</reference>
<accession>A0A699QFG1</accession>
<dbReference type="EMBL" id="BKCJ011010529">
    <property type="protein sequence ID" value="GFC66319.1"/>
    <property type="molecule type" value="Genomic_DNA"/>
</dbReference>
<sequence>HVSFHFKCEIDRSTDGKLRNKNDNESCETIKNLALYDYEGWDETKEFVKPVKAISTPQGVPKTPDRRLLELEDQINFLLKRMTKIFGLLKELTASKTPKKVLIRDEAKILVTKNVSSISLTKKEEEMSNKKEETPNNTERPTKTKVEMPVKKAETMNEAENGVGNKSFKTLVNEEAMEAPTLSISRIT</sequence>
<name>A0A699QFG1_TANCI</name>
<evidence type="ECO:0000256" key="1">
    <source>
        <dbReference type="SAM" id="MobiDB-lite"/>
    </source>
</evidence>
<organism evidence="2">
    <name type="scientific">Tanacetum cinerariifolium</name>
    <name type="common">Dalmatian daisy</name>
    <name type="synonym">Chrysanthemum cinerariifolium</name>
    <dbReference type="NCBI Taxonomy" id="118510"/>
    <lineage>
        <taxon>Eukaryota</taxon>
        <taxon>Viridiplantae</taxon>
        <taxon>Streptophyta</taxon>
        <taxon>Embryophyta</taxon>
        <taxon>Tracheophyta</taxon>
        <taxon>Spermatophyta</taxon>
        <taxon>Magnoliopsida</taxon>
        <taxon>eudicotyledons</taxon>
        <taxon>Gunneridae</taxon>
        <taxon>Pentapetalae</taxon>
        <taxon>asterids</taxon>
        <taxon>campanulids</taxon>
        <taxon>Asterales</taxon>
        <taxon>Asteraceae</taxon>
        <taxon>Asteroideae</taxon>
        <taxon>Anthemideae</taxon>
        <taxon>Anthemidinae</taxon>
        <taxon>Tanacetum</taxon>
    </lineage>
</organism>
<evidence type="ECO:0000313" key="2">
    <source>
        <dbReference type="EMBL" id="GFC66319.1"/>
    </source>
</evidence>
<proteinExistence type="predicted"/>
<gene>
    <name evidence="2" type="ORF">Tci_838289</name>
</gene>
<feature type="region of interest" description="Disordered" evidence="1">
    <location>
        <begin position="122"/>
        <end position="150"/>
    </location>
</feature>
<dbReference type="AlphaFoldDB" id="A0A699QFG1"/>
<evidence type="ECO:0008006" key="3">
    <source>
        <dbReference type="Google" id="ProtNLM"/>
    </source>
</evidence>
<protein>
    <recommendedName>
        <fullName evidence="3">MAK10-like protein</fullName>
    </recommendedName>
</protein>
<feature type="non-terminal residue" evidence="2">
    <location>
        <position position="1"/>
    </location>
</feature>
<comment type="caution">
    <text evidence="2">The sequence shown here is derived from an EMBL/GenBank/DDBJ whole genome shotgun (WGS) entry which is preliminary data.</text>
</comment>